<proteinExistence type="predicted"/>
<dbReference type="STRING" id="76947.GCA_002080435_02044"/>
<reference evidence="1" key="1">
    <citation type="submission" date="2014-08" db="EMBL/GenBank/DDBJ databases">
        <title>Draft genome sequences of Sphingobium herbicidovorans.</title>
        <authorList>
            <person name="Gan H.M."/>
            <person name="Gan H.Y."/>
            <person name="Savka M.A."/>
        </authorList>
    </citation>
    <scope>NUCLEOTIDE SEQUENCE [LARGE SCALE GENOMIC DNA]</scope>
    <source>
        <strain evidence="1">NBRC 16415</strain>
    </source>
</reference>
<comment type="caution">
    <text evidence="1">The sequence shown here is derived from an EMBL/GenBank/DDBJ whole genome shotgun (WGS) entry which is preliminary data.</text>
</comment>
<protein>
    <submittedName>
        <fullName evidence="1">Uncharacterized protein</fullName>
    </submittedName>
</protein>
<dbReference type="eggNOG" id="ENOG5033E3H">
    <property type="taxonomic scope" value="Bacteria"/>
</dbReference>
<keyword evidence="2" id="KW-1185">Reference proteome</keyword>
<dbReference type="Proteomes" id="UP000024284">
    <property type="component" value="Unassembled WGS sequence"/>
</dbReference>
<name>A0A086P9Z8_SPHHM</name>
<accession>A0A086P9Z8</accession>
<evidence type="ECO:0000313" key="2">
    <source>
        <dbReference type="Proteomes" id="UP000024284"/>
    </source>
</evidence>
<organism evidence="1 2">
    <name type="scientific">Sphingobium herbicidovorans (strain ATCC 700291 / DSM 11019 / CCUG 56400 / KCTC 2939 / LMG 18315 / NBRC 16415 / MH)</name>
    <name type="common">Sphingomonas herbicidovorans</name>
    <dbReference type="NCBI Taxonomy" id="1219045"/>
    <lineage>
        <taxon>Bacteria</taxon>
        <taxon>Pseudomonadati</taxon>
        <taxon>Pseudomonadota</taxon>
        <taxon>Alphaproteobacteria</taxon>
        <taxon>Sphingomonadales</taxon>
        <taxon>Sphingomonadaceae</taxon>
        <taxon>Sphingobium</taxon>
    </lineage>
</organism>
<dbReference type="PATRIC" id="fig|1219045.3.peg.2064"/>
<dbReference type="RefSeq" id="WP_037465568.1">
    <property type="nucleotide sequence ID" value="NZ_BCZD01000029.1"/>
</dbReference>
<sequence length="190" mass="19998">MATSKAAGKPDAGTLGRLAGSLRMRLLFAMPLLLLAACGEKDEGNRGLSANIVDEQPSYDVSNEMSAQDETLAVDNGTQSAPANNADAPKRSAAMTIPAALQGNWTGLNDRCGDRSAELELKVTPESLIFHESVGTVEGVTTGPDGRVRIDAAFTGEGQSWTKRLDLRPSANGRELVITNDGAAVTRKRC</sequence>
<dbReference type="EMBL" id="JFZA02000014">
    <property type="protein sequence ID" value="KFG90216.1"/>
    <property type="molecule type" value="Genomic_DNA"/>
</dbReference>
<evidence type="ECO:0000313" key="1">
    <source>
        <dbReference type="EMBL" id="KFG90216.1"/>
    </source>
</evidence>
<dbReference type="AlphaFoldDB" id="A0A086P9Z8"/>
<gene>
    <name evidence="1" type="ORF">BV98_002019</name>
</gene>